<feature type="region of interest" description="Disordered" evidence="1">
    <location>
        <begin position="1"/>
        <end position="23"/>
    </location>
</feature>
<feature type="region of interest" description="Disordered" evidence="1">
    <location>
        <begin position="101"/>
        <end position="152"/>
    </location>
</feature>
<evidence type="ECO:0000313" key="2">
    <source>
        <dbReference type="EMBL" id="KZP28680.1"/>
    </source>
</evidence>
<dbReference type="EMBL" id="KV417502">
    <property type="protein sequence ID" value="KZP28680.1"/>
    <property type="molecule type" value="Genomic_DNA"/>
</dbReference>
<gene>
    <name evidence="2" type="ORF">FIBSPDRAFT_885538</name>
</gene>
<dbReference type="AlphaFoldDB" id="A0A166RUV4"/>
<evidence type="ECO:0000256" key="1">
    <source>
        <dbReference type="SAM" id="MobiDB-lite"/>
    </source>
</evidence>
<organism evidence="2 3">
    <name type="scientific">Athelia psychrophila</name>
    <dbReference type="NCBI Taxonomy" id="1759441"/>
    <lineage>
        <taxon>Eukaryota</taxon>
        <taxon>Fungi</taxon>
        <taxon>Dikarya</taxon>
        <taxon>Basidiomycota</taxon>
        <taxon>Agaricomycotina</taxon>
        <taxon>Agaricomycetes</taxon>
        <taxon>Agaricomycetidae</taxon>
        <taxon>Atheliales</taxon>
        <taxon>Atheliaceae</taxon>
        <taxon>Athelia</taxon>
    </lineage>
</organism>
<name>A0A166RUV4_9AGAM</name>
<protein>
    <submittedName>
        <fullName evidence="2">Uncharacterized protein</fullName>
    </submittedName>
</protein>
<dbReference type="OrthoDB" id="3270804at2759"/>
<evidence type="ECO:0000313" key="3">
    <source>
        <dbReference type="Proteomes" id="UP000076532"/>
    </source>
</evidence>
<keyword evidence="3" id="KW-1185">Reference proteome</keyword>
<dbReference type="Proteomes" id="UP000076532">
    <property type="component" value="Unassembled WGS sequence"/>
</dbReference>
<proteinExistence type="predicted"/>
<reference evidence="2 3" key="1">
    <citation type="journal article" date="2016" name="Mol. Biol. Evol.">
        <title>Comparative Genomics of Early-Diverging Mushroom-Forming Fungi Provides Insights into the Origins of Lignocellulose Decay Capabilities.</title>
        <authorList>
            <person name="Nagy L.G."/>
            <person name="Riley R."/>
            <person name="Tritt A."/>
            <person name="Adam C."/>
            <person name="Daum C."/>
            <person name="Floudas D."/>
            <person name="Sun H."/>
            <person name="Yadav J.S."/>
            <person name="Pangilinan J."/>
            <person name="Larsson K.H."/>
            <person name="Matsuura K."/>
            <person name="Barry K."/>
            <person name="Labutti K."/>
            <person name="Kuo R."/>
            <person name="Ohm R.A."/>
            <person name="Bhattacharya S.S."/>
            <person name="Shirouzu T."/>
            <person name="Yoshinaga Y."/>
            <person name="Martin F.M."/>
            <person name="Grigoriev I.V."/>
            <person name="Hibbett D.S."/>
        </authorList>
    </citation>
    <scope>NUCLEOTIDE SEQUENCE [LARGE SCALE GENOMIC DNA]</scope>
    <source>
        <strain evidence="2 3">CBS 109695</strain>
    </source>
</reference>
<feature type="compositionally biased region" description="Polar residues" evidence="1">
    <location>
        <begin position="41"/>
        <end position="63"/>
    </location>
</feature>
<feature type="region of interest" description="Disordered" evidence="1">
    <location>
        <begin position="41"/>
        <end position="73"/>
    </location>
</feature>
<feature type="compositionally biased region" description="Polar residues" evidence="1">
    <location>
        <begin position="129"/>
        <end position="145"/>
    </location>
</feature>
<feature type="compositionally biased region" description="Low complexity" evidence="1">
    <location>
        <begin position="101"/>
        <end position="115"/>
    </location>
</feature>
<sequence length="258" mass="29174">MKMRQRQPLTSDSEDEEDEHWRGLHNTRRPTIWNELASTDLPSRSVPASPTHRQQNHGHNSGTVPEAIPNPIPNVPHDQYVEIKIPSYVLAFANVQINISPTRTSSTTGESSRPSLTPQPNIAPRNSRIHSPTPRTSPFNPNLGQHPSRDGHAVTQDALRVPQPIYPLPPGAQPALERAFDQGRTHGYYVVFVGPRLGIFHEYWSDLEPHLRKGRGGYFRKGTTYEHALALWDDHGVARRIETPLEEREMRKARGKIT</sequence>
<accession>A0A166RUV4</accession>